<keyword evidence="7" id="KW-1185">Reference proteome</keyword>
<accession>A0AAF0IW77</accession>
<dbReference type="GO" id="GO:0005737">
    <property type="term" value="C:cytoplasm"/>
    <property type="evidence" value="ECO:0007669"/>
    <property type="project" value="InterPro"/>
</dbReference>
<evidence type="ECO:0000256" key="1">
    <source>
        <dbReference type="ARBA" id="ARBA00001936"/>
    </source>
</evidence>
<keyword evidence="4" id="KW-0464">Manganese</keyword>
<dbReference type="SUPFAM" id="SSF64182">
    <property type="entry name" value="DHH phosphoesterases"/>
    <property type="match status" value="1"/>
</dbReference>
<dbReference type="Pfam" id="PF02833">
    <property type="entry name" value="DHHA2"/>
    <property type="match status" value="1"/>
</dbReference>
<gene>
    <name evidence="6" type="primary">PPX1_1</name>
    <name evidence="6" type="ORF">MCAP1_002775</name>
</gene>
<evidence type="ECO:0000256" key="3">
    <source>
        <dbReference type="ARBA" id="ARBA00022801"/>
    </source>
</evidence>
<dbReference type="InterPro" id="IPR001667">
    <property type="entry name" value="DDH_dom"/>
</dbReference>
<keyword evidence="2" id="KW-0479">Metal-binding</keyword>
<keyword evidence="3 6" id="KW-0378">Hydrolase</keyword>
<dbReference type="EC" id="3.6.1.11" evidence="6"/>
<protein>
    <submittedName>
        <fullName evidence="6">Exopolyphosphatase</fullName>
        <ecNumber evidence="6">3.6.1.11</ecNumber>
    </submittedName>
</protein>
<dbReference type="PANTHER" id="PTHR12112:SF39">
    <property type="entry name" value="EG:152A3.5 PROTEIN (FBGN0003116_PN PROTEIN)"/>
    <property type="match status" value="1"/>
</dbReference>
<dbReference type="EMBL" id="CP119912">
    <property type="protein sequence ID" value="WFD20529.1"/>
    <property type="molecule type" value="Genomic_DNA"/>
</dbReference>
<evidence type="ECO:0000313" key="7">
    <source>
        <dbReference type="Proteomes" id="UP001220961"/>
    </source>
</evidence>
<proteinExistence type="predicted"/>
<evidence type="ECO:0000256" key="4">
    <source>
        <dbReference type="ARBA" id="ARBA00023211"/>
    </source>
</evidence>
<dbReference type="InterPro" id="IPR004097">
    <property type="entry name" value="DHHA2"/>
</dbReference>
<dbReference type="InterPro" id="IPR038763">
    <property type="entry name" value="DHH_sf"/>
</dbReference>
<sequence>MSMPVPAEHAGEVPVPSASRAPIELAAYLRWAKDQAMAHKVQCETGGTPTQPLTLIMGNEAGDLDSAASAIALSYVMNHDQAHFVRAYGVPRGVHVPVIQTPRRALSQRKENLHVYEYVQAPVASLLCVDELGDLASPAWGPDAQVSLGLVDHPQLRAAWGADRRIVAVVDHHEDEGLYRDAPLRIIRAPSTSPVGSAASLVAALAHEARRGAALETRVADLLLSAVVLDTKNLKMQEDGGKGTRVDAEAFAYLAQSTSIGRHEAGAASPDPALTAAWSRELQRIKSDVAHLDTHGLLERDLKEVRVVTKRRALQVGLASVPISLSAWLGGAYKGPAPMTEVAAAAQEHEWARWWASLGAFMEERRLDMAVVLSSYKTESKSRRDLALALRGSASELADVGQALEGTALGLKAWKGERRTENGKKERVAGVDAKGHVRSVPGIVGAVWRQGNTAANRKVVQPALLRALQRAL</sequence>
<dbReference type="GO" id="GO:0046872">
    <property type="term" value="F:metal ion binding"/>
    <property type="evidence" value="ECO:0007669"/>
    <property type="project" value="UniProtKB-KW"/>
</dbReference>
<dbReference type="InterPro" id="IPR038222">
    <property type="entry name" value="DHHA2_dom_sf"/>
</dbReference>
<evidence type="ECO:0000256" key="2">
    <source>
        <dbReference type="ARBA" id="ARBA00022723"/>
    </source>
</evidence>
<name>A0AAF0IW77_9BASI</name>
<dbReference type="SMART" id="SM01131">
    <property type="entry name" value="DHHA2"/>
    <property type="match status" value="1"/>
</dbReference>
<dbReference type="GO" id="GO:0004309">
    <property type="term" value="F:exopolyphosphatase activity"/>
    <property type="evidence" value="ECO:0007669"/>
    <property type="project" value="UniProtKB-EC"/>
</dbReference>
<feature type="domain" description="DHHA2" evidence="5">
    <location>
        <begin position="279"/>
        <end position="468"/>
    </location>
</feature>
<dbReference type="Proteomes" id="UP001220961">
    <property type="component" value="Chromosome 5"/>
</dbReference>
<reference evidence="6" key="1">
    <citation type="submission" date="2023-03" db="EMBL/GenBank/DDBJ databases">
        <title>Mating type loci evolution in Malassezia.</title>
        <authorList>
            <person name="Coelho M.A."/>
        </authorList>
    </citation>
    <scope>NUCLEOTIDE SEQUENCE</scope>
    <source>
        <strain evidence="6">CBS 10434</strain>
    </source>
</reference>
<dbReference type="AlphaFoldDB" id="A0AAF0IW77"/>
<dbReference type="PANTHER" id="PTHR12112">
    <property type="entry name" value="BNIP - RELATED"/>
    <property type="match status" value="1"/>
</dbReference>
<comment type="cofactor">
    <cofactor evidence="1">
        <name>Mn(2+)</name>
        <dbReference type="ChEBI" id="CHEBI:29035"/>
    </cofactor>
</comment>
<organism evidence="6 7">
    <name type="scientific">Malassezia caprae</name>
    <dbReference type="NCBI Taxonomy" id="1381934"/>
    <lineage>
        <taxon>Eukaryota</taxon>
        <taxon>Fungi</taxon>
        <taxon>Dikarya</taxon>
        <taxon>Basidiomycota</taxon>
        <taxon>Ustilaginomycotina</taxon>
        <taxon>Malasseziomycetes</taxon>
        <taxon>Malasseziales</taxon>
        <taxon>Malasseziaceae</taxon>
        <taxon>Malassezia</taxon>
    </lineage>
</organism>
<dbReference type="Gene3D" id="3.90.1640.10">
    <property type="entry name" value="inorganic pyrophosphatase (n-terminal core)"/>
    <property type="match status" value="1"/>
</dbReference>
<dbReference type="Gene3D" id="3.10.310.20">
    <property type="entry name" value="DHHA2 domain"/>
    <property type="match status" value="1"/>
</dbReference>
<dbReference type="Pfam" id="PF01368">
    <property type="entry name" value="DHH"/>
    <property type="match status" value="1"/>
</dbReference>
<evidence type="ECO:0000313" key="6">
    <source>
        <dbReference type="EMBL" id="WFD20529.1"/>
    </source>
</evidence>
<evidence type="ECO:0000259" key="5">
    <source>
        <dbReference type="SMART" id="SM01131"/>
    </source>
</evidence>